<keyword evidence="2" id="KW-1185">Reference proteome</keyword>
<gene>
    <name evidence="1" type="ORF">N1851_013308</name>
</gene>
<evidence type="ECO:0000313" key="1">
    <source>
        <dbReference type="EMBL" id="KAK0147275.1"/>
    </source>
</evidence>
<comment type="caution">
    <text evidence="1">The sequence shown here is derived from an EMBL/GenBank/DDBJ whole genome shotgun (WGS) entry which is preliminary data.</text>
</comment>
<dbReference type="Proteomes" id="UP001174136">
    <property type="component" value="Unassembled WGS sequence"/>
</dbReference>
<reference evidence="1" key="1">
    <citation type="journal article" date="2023" name="Front. Mar. Sci.">
        <title>A new Merluccius polli reference genome to investigate the effects of global change in West African waters.</title>
        <authorList>
            <person name="Mateo J.L."/>
            <person name="Blanco-Fernandez C."/>
            <person name="Garcia-Vazquez E."/>
            <person name="Machado-Schiaffino G."/>
        </authorList>
    </citation>
    <scope>NUCLEOTIDE SEQUENCE</scope>
    <source>
        <strain evidence="1">C29</strain>
        <tissue evidence="1">Fin</tissue>
    </source>
</reference>
<evidence type="ECO:0000313" key="2">
    <source>
        <dbReference type="Proteomes" id="UP001174136"/>
    </source>
</evidence>
<protein>
    <submittedName>
        <fullName evidence="1">Uncharacterized protein</fullName>
    </submittedName>
</protein>
<sequence length="203" mass="21810">MEGRRTIINALSTTMPDSLTPPPSHRQELNGPCPGLDNAGSSIAEAHILPKIITTYLRPDLILCSTLQQSLSIVELTVPWEAEVGEAYERKRLKYSDIAAKAVQWGWRTQVLPVEVAEGDGSQRTGLLTSRQVAVRGCRAKQQLPLAEKKGALQNEGCKMTRKRGKSGGGGGGGGTNICHSTVAYICRCAPAPRPPPPPQVLH</sequence>
<dbReference type="AlphaFoldDB" id="A0AA47P3S3"/>
<name>A0AA47P3S3_MERPO</name>
<proteinExistence type="predicted"/>
<accession>A0AA47P3S3</accession>
<dbReference type="EMBL" id="JAOPHQ010002321">
    <property type="protein sequence ID" value="KAK0147275.1"/>
    <property type="molecule type" value="Genomic_DNA"/>
</dbReference>
<organism evidence="1 2">
    <name type="scientific">Merluccius polli</name>
    <name type="common">Benguela hake</name>
    <name type="synonym">Merluccius cadenati</name>
    <dbReference type="NCBI Taxonomy" id="89951"/>
    <lineage>
        <taxon>Eukaryota</taxon>
        <taxon>Metazoa</taxon>
        <taxon>Chordata</taxon>
        <taxon>Craniata</taxon>
        <taxon>Vertebrata</taxon>
        <taxon>Euteleostomi</taxon>
        <taxon>Actinopterygii</taxon>
        <taxon>Neopterygii</taxon>
        <taxon>Teleostei</taxon>
        <taxon>Neoteleostei</taxon>
        <taxon>Acanthomorphata</taxon>
        <taxon>Zeiogadaria</taxon>
        <taxon>Gadariae</taxon>
        <taxon>Gadiformes</taxon>
        <taxon>Gadoidei</taxon>
        <taxon>Merlucciidae</taxon>
        <taxon>Merluccius</taxon>
    </lineage>
</organism>